<organism evidence="1">
    <name type="scientific">viral metagenome</name>
    <dbReference type="NCBI Taxonomy" id="1070528"/>
    <lineage>
        <taxon>unclassified sequences</taxon>
        <taxon>metagenomes</taxon>
        <taxon>organismal metagenomes</taxon>
    </lineage>
</organism>
<evidence type="ECO:0000313" key="1">
    <source>
        <dbReference type="EMBL" id="QHT37353.1"/>
    </source>
</evidence>
<dbReference type="EMBL" id="MN738793">
    <property type="protein sequence ID" value="QHT37353.1"/>
    <property type="molecule type" value="Genomic_DNA"/>
</dbReference>
<reference evidence="1" key="1">
    <citation type="journal article" date="2020" name="Nature">
        <title>Giant virus diversity and host interactions through global metagenomics.</title>
        <authorList>
            <person name="Schulz F."/>
            <person name="Roux S."/>
            <person name="Paez-Espino D."/>
            <person name="Jungbluth S."/>
            <person name="Walsh D.A."/>
            <person name="Denef V.J."/>
            <person name="McMahon K.D."/>
            <person name="Konstantinidis K.T."/>
            <person name="Eloe-Fadrosh E.A."/>
            <person name="Kyrpides N.C."/>
            <person name="Woyke T."/>
        </authorList>
    </citation>
    <scope>NUCLEOTIDE SEQUENCE</scope>
    <source>
        <strain evidence="1">GVMAG-S-ERX555967-131</strain>
    </source>
</reference>
<sequence>MSCANSKQNTRFHYNTLINNEIIHVSKTNIKNEWSNWRLKFNNSNEKTQDTILKILELYGKANVAKDLRAVRNKMKNYYNKKLPNSTENIKKYLYQKGKKRSREYENLFNILKQAEIIKAKCQKQKKKNIKS</sequence>
<protein>
    <submittedName>
        <fullName evidence="1">Uncharacterized protein</fullName>
    </submittedName>
</protein>
<proteinExistence type="predicted"/>
<name>A0A6C0F9S9_9ZZZZ</name>
<dbReference type="AlphaFoldDB" id="A0A6C0F9S9"/>
<accession>A0A6C0F9S9</accession>